<sequence>MWDFLMTIIETTEESLTMSFFEKFKKHSAPPAPPKRIENNASYGWPDDEFDEDGDTYEAPPCERPAVKMPTRAPEENVYLDGGFTGRASNPVVPMRQAAPPPRPTKSRSAKPLSPPADPEDFYIDPNIKPPEIDRKEKPGKKSVMPRPAIPPPIASPSEEDDVYLDPNESQGDGDDLYLEPAAASTPPPRELPWKPPPPKTAVPPPSRREPPPTLMKPPVPRSSTLPSMDIRAVHPPEVRRSSFPSKMPPPMPVSKPPLPNTLKESKPCPPPPPMMDSMSQAPLPSAQAVSASENEENSLDGREWFAGNCDRKTAEDLLQRISKDGAFLVRRSSAQNARQPYTLVVLYRQKVYNIPVRYIEEIQGYALGKEGKKNDEVFSSLQEMIFHHQNNPLLLIDSKSQAKHTTYLTQAARQ</sequence>
<dbReference type="FunFam" id="3.30.505.10:FF:000016">
    <property type="entry name" value="B-cell linker protein isoform 2"/>
    <property type="match status" value="1"/>
</dbReference>
<dbReference type="SUPFAM" id="SSF55550">
    <property type="entry name" value="SH2 domain"/>
    <property type="match status" value="1"/>
</dbReference>
<keyword evidence="6" id="KW-1185">Reference proteome</keyword>
<feature type="region of interest" description="Disordered" evidence="3">
    <location>
        <begin position="27"/>
        <end position="302"/>
    </location>
</feature>
<comment type="caution">
    <text evidence="5">The sequence shown here is derived from an EMBL/GenBank/DDBJ whole genome shotgun (WGS) entry which is preliminary data.</text>
</comment>
<evidence type="ECO:0000256" key="2">
    <source>
        <dbReference type="PROSITE-ProRule" id="PRU00191"/>
    </source>
</evidence>
<dbReference type="AlphaFoldDB" id="A0ABD1K097"/>
<feature type="compositionally biased region" description="Polar residues" evidence="3">
    <location>
        <begin position="278"/>
        <end position="293"/>
    </location>
</feature>
<evidence type="ECO:0000259" key="4">
    <source>
        <dbReference type="PROSITE" id="PS50001"/>
    </source>
</evidence>
<feature type="compositionally biased region" description="Pro residues" evidence="3">
    <location>
        <begin position="247"/>
        <end position="260"/>
    </location>
</feature>
<protein>
    <recommendedName>
        <fullName evidence="4">SH2 domain-containing protein</fullName>
    </recommendedName>
</protein>
<keyword evidence="1 2" id="KW-0727">SH2 domain</keyword>
<proteinExistence type="predicted"/>
<dbReference type="EMBL" id="JBHFQA010000010">
    <property type="protein sequence ID" value="KAL2092542.1"/>
    <property type="molecule type" value="Genomic_DNA"/>
</dbReference>
<evidence type="ECO:0000256" key="1">
    <source>
        <dbReference type="ARBA" id="ARBA00022999"/>
    </source>
</evidence>
<feature type="compositionally biased region" description="Basic and acidic residues" evidence="3">
    <location>
        <begin position="232"/>
        <end position="241"/>
    </location>
</feature>
<dbReference type="SMART" id="SM00252">
    <property type="entry name" value="SH2"/>
    <property type="match status" value="1"/>
</dbReference>
<feature type="compositionally biased region" description="Pro residues" evidence="3">
    <location>
        <begin position="186"/>
        <end position="221"/>
    </location>
</feature>
<name>A0ABD1K097_9TELE</name>
<accession>A0ABD1K097</accession>
<reference evidence="5 6" key="1">
    <citation type="submission" date="2024-09" db="EMBL/GenBank/DDBJ databases">
        <title>A chromosome-level genome assembly of Gray's grenadier anchovy, Coilia grayii.</title>
        <authorList>
            <person name="Fu Z."/>
        </authorList>
    </citation>
    <scope>NUCLEOTIDE SEQUENCE [LARGE SCALE GENOMIC DNA]</scope>
    <source>
        <strain evidence="5">G4</strain>
        <tissue evidence="5">Muscle</tissue>
    </source>
</reference>
<feature type="compositionally biased region" description="Acidic residues" evidence="3">
    <location>
        <begin position="46"/>
        <end position="56"/>
    </location>
</feature>
<dbReference type="PRINTS" id="PR00401">
    <property type="entry name" value="SH2DOMAIN"/>
</dbReference>
<evidence type="ECO:0000313" key="6">
    <source>
        <dbReference type="Proteomes" id="UP001591681"/>
    </source>
</evidence>
<gene>
    <name evidence="5" type="ORF">ACEWY4_012340</name>
</gene>
<dbReference type="Proteomes" id="UP001591681">
    <property type="component" value="Unassembled WGS sequence"/>
</dbReference>
<feature type="domain" description="SH2" evidence="4">
    <location>
        <begin position="305"/>
        <end position="413"/>
    </location>
</feature>
<evidence type="ECO:0000313" key="5">
    <source>
        <dbReference type="EMBL" id="KAL2092542.1"/>
    </source>
</evidence>
<dbReference type="Pfam" id="PF00017">
    <property type="entry name" value="SH2"/>
    <property type="match status" value="1"/>
</dbReference>
<dbReference type="PANTHER" id="PTHR14098">
    <property type="entry name" value="SH2 DOMAIN CONTAINING PROTEIN"/>
    <property type="match status" value="1"/>
</dbReference>
<dbReference type="PANTHER" id="PTHR14098:SF17">
    <property type="entry name" value="B-CELL LINKER PROTEIN"/>
    <property type="match status" value="1"/>
</dbReference>
<dbReference type="GO" id="GO:0005737">
    <property type="term" value="C:cytoplasm"/>
    <property type="evidence" value="ECO:0007669"/>
    <property type="project" value="UniProtKB-ARBA"/>
</dbReference>
<dbReference type="InterPro" id="IPR036860">
    <property type="entry name" value="SH2_dom_sf"/>
</dbReference>
<dbReference type="InterPro" id="IPR051751">
    <property type="entry name" value="Immunoreceptor_sig_adapters"/>
</dbReference>
<dbReference type="PROSITE" id="PS50001">
    <property type="entry name" value="SH2"/>
    <property type="match status" value="1"/>
</dbReference>
<dbReference type="InterPro" id="IPR000980">
    <property type="entry name" value="SH2"/>
</dbReference>
<dbReference type="Gene3D" id="3.30.505.10">
    <property type="entry name" value="SH2 domain"/>
    <property type="match status" value="1"/>
</dbReference>
<organism evidence="5 6">
    <name type="scientific">Coilia grayii</name>
    <name type="common">Gray's grenadier anchovy</name>
    <dbReference type="NCBI Taxonomy" id="363190"/>
    <lineage>
        <taxon>Eukaryota</taxon>
        <taxon>Metazoa</taxon>
        <taxon>Chordata</taxon>
        <taxon>Craniata</taxon>
        <taxon>Vertebrata</taxon>
        <taxon>Euteleostomi</taxon>
        <taxon>Actinopterygii</taxon>
        <taxon>Neopterygii</taxon>
        <taxon>Teleostei</taxon>
        <taxon>Clupei</taxon>
        <taxon>Clupeiformes</taxon>
        <taxon>Clupeoidei</taxon>
        <taxon>Engraulidae</taxon>
        <taxon>Coilinae</taxon>
        <taxon>Coilia</taxon>
    </lineage>
</organism>
<evidence type="ECO:0000256" key="3">
    <source>
        <dbReference type="SAM" id="MobiDB-lite"/>
    </source>
</evidence>